<dbReference type="STRING" id="649349.Lbys_0795"/>
<dbReference type="EMBL" id="CP002305">
    <property type="protein sequence ID" value="ADQ16552.1"/>
    <property type="molecule type" value="Genomic_DNA"/>
</dbReference>
<comment type="similarity">
    <text evidence="1">Belongs to the ABC transporter superfamily.</text>
</comment>
<dbReference type="Proteomes" id="UP000007435">
    <property type="component" value="Chromosome"/>
</dbReference>
<evidence type="ECO:0000256" key="4">
    <source>
        <dbReference type="ARBA" id="ARBA00022840"/>
    </source>
</evidence>
<dbReference type="GO" id="GO:0005524">
    <property type="term" value="F:ATP binding"/>
    <property type="evidence" value="ECO:0007669"/>
    <property type="project" value="UniProtKB-KW"/>
</dbReference>
<sequence length="282" mass="32048">MIHINNLSFYYKKSSDGVKNVTLDFSKGKITGVIGANGSGKSTLFKLISGYIDVLPGKIFLEDIDITFDPILSKSKVSICFDSPSVLKPLTVNENMEYYNLLFKKPAETISDILEELNLTNFKNYPARKLSFGLTQRLNIATMLLRDTETLIFDEPLNGLDPQSITILRELFLRYKEKGKTLIVSAHLLAEIEKITDVVVILKEGRVVFNEVNPSKAHNMFFLAECENTSLNKIYLNNIGPYSESTRKLRICTRDIEGLEGMKVVSQTQQIEDIYNFLYQYD</sequence>
<dbReference type="PANTHER" id="PTHR43335">
    <property type="entry name" value="ABC TRANSPORTER, ATP-BINDING PROTEIN"/>
    <property type="match status" value="1"/>
</dbReference>
<dbReference type="HOGENOM" id="CLU_000604_1_2_10"/>
<keyword evidence="2" id="KW-0813">Transport</keyword>
<keyword evidence="4" id="KW-0067">ATP-binding</keyword>
<evidence type="ECO:0000313" key="7">
    <source>
        <dbReference type="Proteomes" id="UP000007435"/>
    </source>
</evidence>
<gene>
    <name evidence="6" type="ordered locus">Lbys_0795</name>
</gene>
<dbReference type="eggNOG" id="COG1131">
    <property type="taxonomic scope" value="Bacteria"/>
</dbReference>
<name>E4RQI6_LEAB4</name>
<organism evidence="6 7">
    <name type="scientific">Leadbetterella byssophila (strain DSM 17132 / JCM 16389 / KACC 11308 / NBRC 106382 / 4M15)</name>
    <dbReference type="NCBI Taxonomy" id="649349"/>
    <lineage>
        <taxon>Bacteria</taxon>
        <taxon>Pseudomonadati</taxon>
        <taxon>Bacteroidota</taxon>
        <taxon>Cytophagia</taxon>
        <taxon>Cytophagales</taxon>
        <taxon>Leadbetterellaceae</taxon>
        <taxon>Leadbetterella</taxon>
    </lineage>
</organism>
<dbReference type="PROSITE" id="PS50893">
    <property type="entry name" value="ABC_TRANSPORTER_2"/>
    <property type="match status" value="1"/>
</dbReference>
<feature type="domain" description="ABC transporter" evidence="5">
    <location>
        <begin position="2"/>
        <end position="229"/>
    </location>
</feature>
<evidence type="ECO:0000259" key="5">
    <source>
        <dbReference type="PROSITE" id="PS50893"/>
    </source>
</evidence>
<dbReference type="InterPro" id="IPR027417">
    <property type="entry name" value="P-loop_NTPase"/>
</dbReference>
<reference evidence="6 7" key="2">
    <citation type="journal article" date="2011" name="Stand. Genomic Sci.">
        <title>Complete genome sequence of Leadbetterella byssophila type strain (4M15).</title>
        <authorList>
            <person name="Abt B."/>
            <person name="Teshima H."/>
            <person name="Lucas S."/>
            <person name="Lapidus A."/>
            <person name="Del Rio T.G."/>
            <person name="Nolan M."/>
            <person name="Tice H."/>
            <person name="Cheng J.F."/>
            <person name="Pitluck S."/>
            <person name="Liolios K."/>
            <person name="Pagani I."/>
            <person name="Ivanova N."/>
            <person name="Mavromatis K."/>
            <person name="Pati A."/>
            <person name="Tapia R."/>
            <person name="Han C."/>
            <person name="Goodwin L."/>
            <person name="Chen A."/>
            <person name="Palaniappan K."/>
            <person name="Land M."/>
            <person name="Hauser L."/>
            <person name="Chang Y.J."/>
            <person name="Jeffries C.D."/>
            <person name="Rohde M."/>
            <person name="Goker M."/>
            <person name="Tindall B.J."/>
            <person name="Detter J.C."/>
            <person name="Woyke T."/>
            <person name="Bristow J."/>
            <person name="Eisen J.A."/>
            <person name="Markowitz V."/>
            <person name="Hugenholtz P."/>
            <person name="Klenk H.P."/>
            <person name="Kyrpides N.C."/>
        </authorList>
    </citation>
    <scope>NUCLEOTIDE SEQUENCE [LARGE SCALE GENOMIC DNA]</scope>
    <source>
        <strain evidence="7">DSM 17132 / JCM 16389 / KACC 11308 / NBRC 106382 / 4M15</strain>
    </source>
</reference>
<proteinExistence type="inferred from homology"/>
<dbReference type="GO" id="GO:0016887">
    <property type="term" value="F:ATP hydrolysis activity"/>
    <property type="evidence" value="ECO:0007669"/>
    <property type="project" value="InterPro"/>
</dbReference>
<reference key="1">
    <citation type="submission" date="2010-11" db="EMBL/GenBank/DDBJ databases">
        <title>The complete genome of Leadbetterella byssophila DSM 17132.</title>
        <authorList>
            <consortium name="US DOE Joint Genome Institute (JGI-PGF)"/>
            <person name="Lucas S."/>
            <person name="Copeland A."/>
            <person name="Lapidus A."/>
            <person name="Glavina del Rio T."/>
            <person name="Dalin E."/>
            <person name="Tice H."/>
            <person name="Bruce D."/>
            <person name="Goodwin L."/>
            <person name="Pitluck S."/>
            <person name="Kyrpides N."/>
            <person name="Mavromatis K."/>
            <person name="Ivanova N."/>
            <person name="Teshima H."/>
            <person name="Brettin T."/>
            <person name="Detter J.C."/>
            <person name="Han C."/>
            <person name="Tapia R."/>
            <person name="Land M."/>
            <person name="Hauser L."/>
            <person name="Markowitz V."/>
            <person name="Cheng J.-F."/>
            <person name="Hugenholtz P."/>
            <person name="Woyke T."/>
            <person name="Wu D."/>
            <person name="Tindall B."/>
            <person name="Pomrenke H.G."/>
            <person name="Brambilla E."/>
            <person name="Klenk H.-P."/>
            <person name="Eisen J.A."/>
        </authorList>
    </citation>
    <scope>NUCLEOTIDE SEQUENCE [LARGE SCALE GENOMIC DNA]</scope>
    <source>
        <strain>DSM 17132</strain>
    </source>
</reference>
<protein>
    <submittedName>
        <fullName evidence="6">ABC transporter related protein</fullName>
    </submittedName>
</protein>
<evidence type="ECO:0000256" key="1">
    <source>
        <dbReference type="ARBA" id="ARBA00005417"/>
    </source>
</evidence>
<dbReference type="RefSeq" id="WP_013407603.1">
    <property type="nucleotide sequence ID" value="NC_014655.1"/>
</dbReference>
<keyword evidence="3" id="KW-0547">Nucleotide-binding</keyword>
<dbReference type="InterPro" id="IPR003593">
    <property type="entry name" value="AAA+_ATPase"/>
</dbReference>
<evidence type="ECO:0000256" key="2">
    <source>
        <dbReference type="ARBA" id="ARBA00022448"/>
    </source>
</evidence>
<dbReference type="SUPFAM" id="SSF52540">
    <property type="entry name" value="P-loop containing nucleoside triphosphate hydrolases"/>
    <property type="match status" value="1"/>
</dbReference>
<dbReference type="OrthoDB" id="9801987at2"/>
<dbReference type="Gene3D" id="3.40.50.300">
    <property type="entry name" value="P-loop containing nucleotide triphosphate hydrolases"/>
    <property type="match status" value="1"/>
</dbReference>
<dbReference type="AlphaFoldDB" id="E4RQI6"/>
<evidence type="ECO:0000313" key="6">
    <source>
        <dbReference type="EMBL" id="ADQ16552.1"/>
    </source>
</evidence>
<keyword evidence="7" id="KW-1185">Reference proteome</keyword>
<dbReference type="SMART" id="SM00382">
    <property type="entry name" value="AAA"/>
    <property type="match status" value="1"/>
</dbReference>
<accession>E4RQI6</accession>
<dbReference type="KEGG" id="lby:Lbys_0795"/>
<dbReference type="Pfam" id="PF00005">
    <property type="entry name" value="ABC_tran"/>
    <property type="match status" value="1"/>
</dbReference>
<evidence type="ECO:0000256" key="3">
    <source>
        <dbReference type="ARBA" id="ARBA00022741"/>
    </source>
</evidence>
<dbReference type="InterPro" id="IPR003439">
    <property type="entry name" value="ABC_transporter-like_ATP-bd"/>
</dbReference>